<dbReference type="KEGG" id="ure:UREG_01104"/>
<protein>
    <recommendedName>
        <fullName evidence="2">Aminoglycoside phosphotransferase domain-containing protein</fullName>
    </recommendedName>
</protein>
<proteinExistence type="predicted"/>
<gene>
    <name evidence="3" type="ORF">UREG_01104</name>
</gene>
<feature type="region of interest" description="Disordered" evidence="1">
    <location>
        <begin position="682"/>
        <end position="713"/>
    </location>
</feature>
<dbReference type="InParanoid" id="C4JG24"/>
<dbReference type="Proteomes" id="UP000002058">
    <property type="component" value="Unassembled WGS sequence"/>
</dbReference>
<evidence type="ECO:0000313" key="4">
    <source>
        <dbReference type="Proteomes" id="UP000002058"/>
    </source>
</evidence>
<dbReference type="VEuPathDB" id="FungiDB:UREG_01104"/>
<evidence type="ECO:0000259" key="2">
    <source>
        <dbReference type="Pfam" id="PF01636"/>
    </source>
</evidence>
<evidence type="ECO:0000256" key="1">
    <source>
        <dbReference type="SAM" id="MobiDB-lite"/>
    </source>
</evidence>
<reference evidence="4" key="1">
    <citation type="journal article" date="2009" name="Genome Res.">
        <title>Comparative genomic analyses of the human fungal pathogens Coccidioides and their relatives.</title>
        <authorList>
            <person name="Sharpton T.J."/>
            <person name="Stajich J.E."/>
            <person name="Rounsley S.D."/>
            <person name="Gardner M.J."/>
            <person name="Wortman J.R."/>
            <person name="Jordar V.S."/>
            <person name="Maiti R."/>
            <person name="Kodira C.D."/>
            <person name="Neafsey D.E."/>
            <person name="Zeng Q."/>
            <person name="Hung C.-Y."/>
            <person name="McMahan C."/>
            <person name="Muszewska A."/>
            <person name="Grynberg M."/>
            <person name="Mandel M.A."/>
            <person name="Kellner E.M."/>
            <person name="Barker B.M."/>
            <person name="Galgiani J.N."/>
            <person name="Orbach M.J."/>
            <person name="Kirkland T.N."/>
            <person name="Cole G.T."/>
            <person name="Henn M.R."/>
            <person name="Birren B.W."/>
            <person name="Taylor J.W."/>
        </authorList>
    </citation>
    <scope>NUCLEOTIDE SEQUENCE [LARGE SCALE GENOMIC DNA]</scope>
    <source>
        <strain evidence="4">UAMH 1704</strain>
    </source>
</reference>
<keyword evidence="4" id="KW-1185">Reference proteome</keyword>
<feature type="domain" description="Aminoglycoside phosphotransferase" evidence="2">
    <location>
        <begin position="323"/>
        <end position="522"/>
    </location>
</feature>
<organism evidence="3 4">
    <name type="scientific">Uncinocarpus reesii (strain UAMH 1704)</name>
    <dbReference type="NCBI Taxonomy" id="336963"/>
    <lineage>
        <taxon>Eukaryota</taxon>
        <taxon>Fungi</taxon>
        <taxon>Dikarya</taxon>
        <taxon>Ascomycota</taxon>
        <taxon>Pezizomycotina</taxon>
        <taxon>Eurotiomycetes</taxon>
        <taxon>Eurotiomycetidae</taxon>
        <taxon>Onygenales</taxon>
        <taxon>Onygenaceae</taxon>
        <taxon>Uncinocarpus</taxon>
    </lineage>
</organism>
<sequence length="749" mass="83114">MDEALYEAETDVDRLLRSARETIDSAQLSAIEHFQLGLLLTYTTFKAGAAQLILKAAHEPGKCVEDNLRSVNRAFQTLAQKCKPNETPCPISPRIPSNSMAVLPNDHEVPVEADAALRERENGRCCVSGLDSGLQATYIVPPQIVDDPDLLPGGALRPHLDAVLSPETSNELFLLLKCYSQENQLKNLWLMSQPWNVRKSHYGDSSVTGLYDEKFYAQPSSSDETRLPLPEGFLLDVQKAFASIRRLQSFEEQVQNGLPKVPEGKIGVSFLRALAIILPAFLLSAIYNLTVKAVAPSKRNWVARVKFLPFGLCLKYGGSVSKNEANALLLVEKHTTIPAPQLIDFTRDKHGTGFLLMTTVPGIPAEKVYYLMTYEEREQLAKDLGKCVSQYRRIKNCHRSLICDTTGGPITDNRIGHIPYGPYATKTAFLDDLTEGLEELRRERPLSLLYEKEHEICFTHSDLHLANLLLDGGRLSGIVDWENAGFKPEYWDYTRAVWVNMSSKRYAHQLRLAFDKDYQDELEAERLLWRLKPEKGTASAATEIPGTNDLPKYGVPCLISRMATQRLRISTSPLAWAIVNELHQSRYSHHIHLSSNRSPYNSAAGCSMHLEPLLPGSTFWHTTAPITSTLAQEPDIQAATNPRRSLASTTAIPWAHSMHEPSAWAAIKFAVAHPEAAALAADPRPVSRVTKRQPRPNPRSGCDKLMGSTDQTSDGGSYASLSFLSPPSYAAKRLACLVTMHPLASARSS</sequence>
<dbReference type="InterPro" id="IPR011009">
    <property type="entry name" value="Kinase-like_dom_sf"/>
</dbReference>
<dbReference type="InterPro" id="IPR002575">
    <property type="entry name" value="Aminoglycoside_PTrfase"/>
</dbReference>
<dbReference type="PANTHER" id="PTHR21310">
    <property type="entry name" value="AMINOGLYCOSIDE PHOSPHOTRANSFERASE-RELATED-RELATED"/>
    <property type="match status" value="1"/>
</dbReference>
<dbReference type="STRING" id="336963.C4JG24"/>
<dbReference type="eggNOG" id="ENOG502SQCG">
    <property type="taxonomic scope" value="Eukaryota"/>
</dbReference>
<dbReference type="AlphaFoldDB" id="C4JG24"/>
<dbReference type="RefSeq" id="XP_002541588.1">
    <property type="nucleotide sequence ID" value="XM_002541542.1"/>
</dbReference>
<name>C4JG24_UNCRE</name>
<dbReference type="GeneID" id="8440353"/>
<evidence type="ECO:0000313" key="3">
    <source>
        <dbReference type="EMBL" id="EEP76255.1"/>
    </source>
</evidence>
<dbReference type="PANTHER" id="PTHR21310:SF15">
    <property type="entry name" value="AMINOGLYCOSIDE PHOSPHOTRANSFERASE DOMAIN-CONTAINING PROTEIN"/>
    <property type="match status" value="1"/>
</dbReference>
<accession>C4JG24</accession>
<dbReference type="HOGENOM" id="CLU_021768_1_1_1"/>
<dbReference type="InterPro" id="IPR051678">
    <property type="entry name" value="AGP_Transferase"/>
</dbReference>
<dbReference type="Pfam" id="PF01636">
    <property type="entry name" value="APH"/>
    <property type="match status" value="1"/>
</dbReference>
<dbReference type="EMBL" id="CH476615">
    <property type="protein sequence ID" value="EEP76255.1"/>
    <property type="molecule type" value="Genomic_DNA"/>
</dbReference>
<dbReference type="SUPFAM" id="SSF56112">
    <property type="entry name" value="Protein kinase-like (PK-like)"/>
    <property type="match status" value="1"/>
</dbReference>
<dbReference type="CDD" id="cd05120">
    <property type="entry name" value="APH_ChoK_like"/>
    <property type="match status" value="1"/>
</dbReference>
<dbReference type="Gene3D" id="3.90.1200.10">
    <property type="match status" value="1"/>
</dbReference>
<dbReference type="OrthoDB" id="2906425at2759"/>
<dbReference type="OMA" id="IMKLIVW"/>